<name>A0A8D8CZK6_CULPI</name>
<dbReference type="EMBL" id="HBUE01249880">
    <property type="protein sequence ID" value="CAG6553740.1"/>
    <property type="molecule type" value="Transcribed_RNA"/>
</dbReference>
<sequence length="133" mass="14798">MPKTCGNCGSKLLNHHPRNAPTMAQRLRNPFPFHPAICVAKWKECCPASLKALPLVVPVSTSWPITSSRDCSRPACRFRSTTPRSQTSPATFSKTSAKPCGTSRWTWSTTTSCSSRYPIRTRPTICTCRSTYF</sequence>
<dbReference type="EMBL" id="HBUE01032784">
    <property type="protein sequence ID" value="CAG6457414.1"/>
    <property type="molecule type" value="Transcribed_RNA"/>
</dbReference>
<proteinExistence type="predicted"/>
<feature type="compositionally biased region" description="Polar residues" evidence="1">
    <location>
        <begin position="79"/>
        <end position="96"/>
    </location>
</feature>
<organism evidence="2">
    <name type="scientific">Culex pipiens</name>
    <name type="common">House mosquito</name>
    <dbReference type="NCBI Taxonomy" id="7175"/>
    <lineage>
        <taxon>Eukaryota</taxon>
        <taxon>Metazoa</taxon>
        <taxon>Ecdysozoa</taxon>
        <taxon>Arthropoda</taxon>
        <taxon>Hexapoda</taxon>
        <taxon>Insecta</taxon>
        <taxon>Pterygota</taxon>
        <taxon>Neoptera</taxon>
        <taxon>Endopterygota</taxon>
        <taxon>Diptera</taxon>
        <taxon>Nematocera</taxon>
        <taxon>Culicoidea</taxon>
        <taxon>Culicidae</taxon>
        <taxon>Culicinae</taxon>
        <taxon>Culicini</taxon>
        <taxon>Culex</taxon>
        <taxon>Culex</taxon>
    </lineage>
</organism>
<dbReference type="EMBL" id="HBUE01032785">
    <property type="protein sequence ID" value="CAG6457416.1"/>
    <property type="molecule type" value="Transcribed_RNA"/>
</dbReference>
<reference evidence="2" key="1">
    <citation type="submission" date="2021-05" db="EMBL/GenBank/DDBJ databases">
        <authorList>
            <person name="Alioto T."/>
            <person name="Alioto T."/>
            <person name="Gomez Garrido J."/>
        </authorList>
    </citation>
    <scope>NUCLEOTIDE SEQUENCE</scope>
</reference>
<feature type="region of interest" description="Disordered" evidence="1">
    <location>
        <begin position="77"/>
        <end position="101"/>
    </location>
</feature>
<dbReference type="AlphaFoldDB" id="A0A8D8CZK6"/>
<evidence type="ECO:0000256" key="1">
    <source>
        <dbReference type="SAM" id="MobiDB-lite"/>
    </source>
</evidence>
<dbReference type="EMBL" id="HBUE01145036">
    <property type="protein sequence ID" value="CAG6502501.1"/>
    <property type="molecule type" value="Transcribed_RNA"/>
</dbReference>
<dbReference type="EMBL" id="HBUE01032782">
    <property type="protein sequence ID" value="CAG6457410.1"/>
    <property type="molecule type" value="Transcribed_RNA"/>
</dbReference>
<accession>A0A8D8CZK6</accession>
<evidence type="ECO:0000313" key="2">
    <source>
        <dbReference type="EMBL" id="CAG6502501.1"/>
    </source>
</evidence>
<protein>
    <submittedName>
        <fullName evidence="2">(northern house mosquito) hypothetical protein</fullName>
    </submittedName>
</protein>